<protein>
    <submittedName>
        <fullName evidence="2">Uncharacterized protein</fullName>
    </submittedName>
</protein>
<feature type="compositionally biased region" description="Polar residues" evidence="1">
    <location>
        <begin position="13"/>
        <end position="35"/>
    </location>
</feature>
<dbReference type="Proteomes" id="UP001165085">
    <property type="component" value="Unassembled WGS sequence"/>
</dbReference>
<comment type="caution">
    <text evidence="2">The sequence shown here is derived from an EMBL/GenBank/DDBJ whole genome shotgun (WGS) entry which is preliminary data.</text>
</comment>
<dbReference type="EMBL" id="BRXY01000067">
    <property type="protein sequence ID" value="GMH60749.1"/>
    <property type="molecule type" value="Genomic_DNA"/>
</dbReference>
<reference evidence="3" key="1">
    <citation type="journal article" date="2023" name="Commun. Biol.">
        <title>Genome analysis of Parmales, the sister group of diatoms, reveals the evolutionary specialization of diatoms from phago-mixotrophs to photoautotrophs.</title>
        <authorList>
            <person name="Ban H."/>
            <person name="Sato S."/>
            <person name="Yoshikawa S."/>
            <person name="Yamada K."/>
            <person name="Nakamura Y."/>
            <person name="Ichinomiya M."/>
            <person name="Sato N."/>
            <person name="Blanc-Mathieu R."/>
            <person name="Endo H."/>
            <person name="Kuwata A."/>
            <person name="Ogata H."/>
        </authorList>
    </citation>
    <scope>NUCLEOTIDE SEQUENCE [LARGE SCALE GENOMIC DNA]</scope>
    <source>
        <strain evidence="3">NIES 3701</strain>
    </source>
</reference>
<proteinExistence type="predicted"/>
<evidence type="ECO:0000256" key="1">
    <source>
        <dbReference type="SAM" id="MobiDB-lite"/>
    </source>
</evidence>
<organism evidence="2 3">
    <name type="scientific">Triparma strigata</name>
    <dbReference type="NCBI Taxonomy" id="1606541"/>
    <lineage>
        <taxon>Eukaryota</taxon>
        <taxon>Sar</taxon>
        <taxon>Stramenopiles</taxon>
        <taxon>Ochrophyta</taxon>
        <taxon>Bolidophyceae</taxon>
        <taxon>Parmales</taxon>
        <taxon>Triparmaceae</taxon>
        <taxon>Triparma</taxon>
    </lineage>
</organism>
<name>A0A9W6ZUE8_9STRA</name>
<evidence type="ECO:0000313" key="2">
    <source>
        <dbReference type="EMBL" id="GMH60749.1"/>
    </source>
</evidence>
<keyword evidence="3" id="KW-1185">Reference proteome</keyword>
<dbReference type="AlphaFoldDB" id="A0A9W6ZUE8"/>
<gene>
    <name evidence="2" type="ORF">TrST_g10586</name>
</gene>
<sequence length="178" mass="19060">MPASPVTHPVPQPSANDTTGDVDTPQTPGNLSAVKTNLNPTTPQIPNPTTPKIPQYLTPATATPTAVTSAQKLYRTLSSQKGRPLTLSETETLLASTITETLASIKQSPYPCVIRSTRRIVVRKDGVDVGVVEEGTSMVGIEGEGGKVRTVMGWVEEEGVEYLQGTGGLKKMVEWRFE</sequence>
<dbReference type="OrthoDB" id="7759664at2759"/>
<feature type="region of interest" description="Disordered" evidence="1">
    <location>
        <begin position="1"/>
        <end position="51"/>
    </location>
</feature>
<evidence type="ECO:0000313" key="3">
    <source>
        <dbReference type="Proteomes" id="UP001165085"/>
    </source>
</evidence>
<accession>A0A9W6ZUE8</accession>